<dbReference type="EMBL" id="FUWW01000018">
    <property type="protein sequence ID" value="SJZ74071.1"/>
    <property type="molecule type" value="Genomic_DNA"/>
</dbReference>
<evidence type="ECO:0000313" key="3">
    <source>
        <dbReference type="Proteomes" id="UP000190657"/>
    </source>
</evidence>
<protein>
    <submittedName>
        <fullName evidence="2">Uncharacterized protein</fullName>
    </submittedName>
</protein>
<evidence type="ECO:0000256" key="1">
    <source>
        <dbReference type="SAM" id="SignalP"/>
    </source>
</evidence>
<feature type="chain" id="PRO_5013001578" evidence="1">
    <location>
        <begin position="32"/>
        <end position="1068"/>
    </location>
</feature>
<reference evidence="2 3" key="1">
    <citation type="submission" date="2017-02" db="EMBL/GenBank/DDBJ databases">
        <authorList>
            <person name="Peterson S.W."/>
        </authorList>
    </citation>
    <scope>NUCLEOTIDE SEQUENCE [LARGE SCALE GENOMIC DNA]</scope>
    <source>
        <strain evidence="2 3">ATCC 51222</strain>
    </source>
</reference>
<name>A0A1T4N4P4_9FIRM</name>
<gene>
    <name evidence="2" type="ORF">SAMN02745114_01477</name>
</gene>
<keyword evidence="1" id="KW-0732">Signal</keyword>
<accession>A0A1T4N4P4</accession>
<sequence>MKRFFKRTIACLIAVLMVVSSLPFTALTANAADSSTVSKQISVKSYGLFTNETGNRWGGTYANVINDATENMFDIGFVNFDISGFTATEFDQISPVYYNFFAKRTSGKRVPLHVMYPTKNQAYFAGDSNVVWNTSGNAKKIDASLYKDIWSNPINTNGRANSAKQIFGLQNLQTITLANQGDSRDCSVDIVEAIKSAKAARLSYVTIVFMLANGEAAGDFTDASGNSYSDTSVYYFGQNGSPDTFALDVNVTTSFDADKQYIASMIDKGAPTYNYLVNDSSRALSNQADYMKNIAYSGSWTQTTQNKVLDKSANNFNFASNNLNSLVAIYDSENADIRIPVTFETKDAKTGTWIWLYNGFDHIALTNGGPFSLGGQKDGSPMWTRSTSWTDLSNSTDSSHDFSSDLNVDISRSEEKGKYGDRRYDLQDAKQFKNYIKFTPDDSFNNNYYSSLNKIEYTIQADFSVWWRTGYTPMSNNVTTMSVPVNYSVINYLPLKNLLNDEELKSNYRMIKANESKYVASSLDNYYKALAALYKFNLTDGLTEETVAAKASEMKTLIENYDKYKNPEIQKYTFTFEKVDGSPVTVEAQDSETARLWAVTGNNAPNTAATKKTSKDAEYHSWTTYSWPTEPDANRVFKEVPKENTEKHTLNKEHICTKCGEFIADETAYNGAVTEAESIVNDEQYTAESRAQYSAVVEKAKADKKDAAMQSDIDQLVAQILSAKTLLRKTQCVITFNSLSEDATNPNLIKTKPVEYGTQLKLEYTPTNGESVKAWIVTTDNGSTVTTVKTLADNFTLYVTKEAEVTVCTVSNPSTDTAKYSKVVFLGKNSRVVAVKYLKENVDLPTDSVPAPKIPFYSFASWDKSTVTGTGSDIYVTATYTPEQTTEDQMCKVYFKGFENGYKAYTYNSYVRLENTEEGKQYALATDEAGVNILTYLDDTSFFAPKTDKIYVVEVTRKEAKVAITGSFAEDVVDEKGNTMASAVFNCKFYLPTDCKLIEWGAEISANGRTKVVKGDSLSSHNEYTIRMKVSKTSSIQAFTGRAYVTYKDSHGTVNTIYSDPVEQSLNK</sequence>
<dbReference type="AlphaFoldDB" id="A0A1T4N4P4"/>
<dbReference type="Gene3D" id="1.20.1270.90">
    <property type="entry name" value="AF1782-like"/>
    <property type="match status" value="1"/>
</dbReference>
<dbReference type="OrthoDB" id="2988117at2"/>
<dbReference type="RefSeq" id="WP_078768935.1">
    <property type="nucleotide sequence ID" value="NZ_FUWW01000018.1"/>
</dbReference>
<proteinExistence type="predicted"/>
<keyword evidence="3" id="KW-1185">Reference proteome</keyword>
<evidence type="ECO:0000313" key="2">
    <source>
        <dbReference type="EMBL" id="SJZ74071.1"/>
    </source>
</evidence>
<feature type="signal peptide" evidence="1">
    <location>
        <begin position="1"/>
        <end position="31"/>
    </location>
</feature>
<dbReference type="Proteomes" id="UP000190657">
    <property type="component" value="Unassembled WGS sequence"/>
</dbReference>
<organism evidence="2 3">
    <name type="scientific">Eubacterium coprostanoligenes</name>
    <dbReference type="NCBI Taxonomy" id="290054"/>
    <lineage>
        <taxon>Bacteria</taxon>
        <taxon>Bacillati</taxon>
        <taxon>Bacillota</taxon>
        <taxon>Clostridia</taxon>
        <taxon>Eubacteriales</taxon>
        <taxon>Eubacteriaceae</taxon>
        <taxon>Eubacterium</taxon>
    </lineage>
</organism>